<protein>
    <submittedName>
        <fullName evidence="2">Ubiquitin carboxyl-terminal hydrolase 13</fullName>
    </submittedName>
</protein>
<dbReference type="STRING" id="49451.A0A1J6KMH2"/>
<dbReference type="AlphaFoldDB" id="A0A1J6KMH2"/>
<gene>
    <name evidence="2" type="primary">UBP13_3</name>
    <name evidence="2" type="ORF">A4A49_30834</name>
</gene>
<organism evidence="2 3">
    <name type="scientific">Nicotiana attenuata</name>
    <name type="common">Coyote tobacco</name>
    <dbReference type="NCBI Taxonomy" id="49451"/>
    <lineage>
        <taxon>Eukaryota</taxon>
        <taxon>Viridiplantae</taxon>
        <taxon>Streptophyta</taxon>
        <taxon>Embryophyta</taxon>
        <taxon>Tracheophyta</taxon>
        <taxon>Spermatophyta</taxon>
        <taxon>Magnoliopsida</taxon>
        <taxon>eudicotyledons</taxon>
        <taxon>Gunneridae</taxon>
        <taxon>Pentapetalae</taxon>
        <taxon>asterids</taxon>
        <taxon>lamiids</taxon>
        <taxon>Solanales</taxon>
        <taxon>Solanaceae</taxon>
        <taxon>Nicotianoideae</taxon>
        <taxon>Nicotianeae</taxon>
        <taxon>Nicotiana</taxon>
    </lineage>
</organism>
<accession>A0A1J6KMH2</accession>
<dbReference type="InterPro" id="IPR008974">
    <property type="entry name" value="TRAF-like"/>
</dbReference>
<dbReference type="GO" id="GO:0016787">
    <property type="term" value="F:hydrolase activity"/>
    <property type="evidence" value="ECO:0007669"/>
    <property type="project" value="UniProtKB-KW"/>
</dbReference>
<dbReference type="Gene3D" id="2.60.210.10">
    <property type="entry name" value="Apoptosis, Tumor Necrosis Factor Receptor Associated Protein 2, Chain A"/>
    <property type="match status" value="2"/>
</dbReference>
<reference evidence="2" key="1">
    <citation type="submission" date="2016-11" db="EMBL/GenBank/DDBJ databases">
        <title>The genome of Nicotiana attenuata.</title>
        <authorList>
            <person name="Xu S."/>
            <person name="Brockmoeller T."/>
            <person name="Gaquerel E."/>
            <person name="Navarro A."/>
            <person name="Kuhl H."/>
            <person name="Gase K."/>
            <person name="Ling Z."/>
            <person name="Zhou W."/>
            <person name="Kreitzer C."/>
            <person name="Stanke M."/>
            <person name="Tang H."/>
            <person name="Lyons E."/>
            <person name="Pandey P."/>
            <person name="Pandey S.P."/>
            <person name="Timmermann B."/>
            <person name="Baldwin I.T."/>
        </authorList>
    </citation>
    <scope>NUCLEOTIDE SEQUENCE [LARGE SCALE GENOMIC DNA]</scope>
    <source>
        <strain evidence="2">UT</strain>
    </source>
</reference>
<dbReference type="Gramene" id="OIT22903">
    <property type="protein sequence ID" value="OIT22903"/>
    <property type="gene ID" value="A4A49_30834"/>
</dbReference>
<comment type="caution">
    <text evidence="2">The sequence shown here is derived from an EMBL/GenBank/DDBJ whole genome shotgun (WGS) entry which is preliminary data.</text>
</comment>
<evidence type="ECO:0000313" key="2">
    <source>
        <dbReference type="EMBL" id="OIT22903.1"/>
    </source>
</evidence>
<proteinExistence type="predicted"/>
<dbReference type="SMR" id="A0A1J6KMH2"/>
<dbReference type="PANTHER" id="PTHR46162:SF20">
    <property type="entry name" value="UBIQUITIN CARBOXYL-TERMINAL HYDROLASE 7-LIKE ISOFORM X1"/>
    <property type="match status" value="1"/>
</dbReference>
<evidence type="ECO:0000259" key="1">
    <source>
        <dbReference type="PROSITE" id="PS50144"/>
    </source>
</evidence>
<evidence type="ECO:0000313" key="3">
    <source>
        <dbReference type="Proteomes" id="UP000187609"/>
    </source>
</evidence>
<dbReference type="CDD" id="cd00121">
    <property type="entry name" value="MATH"/>
    <property type="match status" value="1"/>
</dbReference>
<dbReference type="InterPro" id="IPR002083">
    <property type="entry name" value="MATH/TRAF_dom"/>
</dbReference>
<feature type="domain" description="MATH" evidence="1">
    <location>
        <begin position="387"/>
        <end position="515"/>
    </location>
</feature>
<dbReference type="Pfam" id="PF22486">
    <property type="entry name" value="MATH_2"/>
    <property type="match status" value="1"/>
</dbReference>
<keyword evidence="3" id="KW-1185">Reference proteome</keyword>
<keyword evidence="2" id="KW-0378">Hydrolase</keyword>
<dbReference type="SMART" id="SM00061">
    <property type="entry name" value="MATH"/>
    <property type="match status" value="1"/>
</dbReference>
<dbReference type="Proteomes" id="UP000187609">
    <property type="component" value="Unassembled WGS sequence"/>
</dbReference>
<dbReference type="PANTHER" id="PTHR46162">
    <property type="entry name" value="TRAF-LIKE FAMILY PROTEIN"/>
    <property type="match status" value="1"/>
</dbReference>
<dbReference type="SUPFAM" id="SSF49599">
    <property type="entry name" value="TRAF domain-like"/>
    <property type="match status" value="2"/>
</dbReference>
<dbReference type="PROSITE" id="PS50144">
    <property type="entry name" value="MATH"/>
    <property type="match status" value="1"/>
</dbReference>
<name>A0A1J6KMH2_NICAT</name>
<sequence length="525" mass="59917">MNNNIQKKKQGPNKVVPTWVPKEDKKIELNLLMNRRKLMQQPLNEFNSQKRADIEELNPQAKEKQLLKGKATKEINGRLVNQLIQVAIPVRNEFDILQCEDAVMTQLLPSDIGGNELREKLKRLNETEFKGVATRINQAREDLQEIQLKISHQYSDELAMEEKKIICQLEKWSMIEESALQQKAKARWIKFGDANTSYFSCCKDRKQKKQILELESQEGGRLTEAKDINMEIIQFYKSLMISTLHNVIAVSKTIMRRGTVLNHAQQIQICEDVTEEEIYVGLQKMIIYPDGDGSGDGRDHISVYLAIAETSSLQAGWEDSALLQEWSNDFTISRLNGVSRTVYLFETFREPSKGYLVYGKCVFGVDVYVIKNHGVGECVSLLDESKSYKHEWKISEFTKVTNIVWSEEFTLGGYKWKLQLYPTGDSSQNGQSISIYLESVDAKGFDFRKRIQAKYTISVKDQITGAHHKMTSTSSCWFIAASYAWGWPAFMPLSELKDPKKGFLVGDCCIVEADVSVRGVVNSLT</sequence>
<dbReference type="EMBL" id="MJEQ01003429">
    <property type="protein sequence ID" value="OIT22903.1"/>
    <property type="molecule type" value="Genomic_DNA"/>
</dbReference>